<dbReference type="Proteomes" id="UP000799777">
    <property type="component" value="Unassembled WGS sequence"/>
</dbReference>
<keyword evidence="4" id="KW-1185">Reference proteome</keyword>
<feature type="region of interest" description="Disordered" evidence="1">
    <location>
        <begin position="162"/>
        <end position="198"/>
    </location>
</feature>
<feature type="compositionally biased region" description="Basic and acidic residues" evidence="1">
    <location>
        <begin position="173"/>
        <end position="183"/>
    </location>
</feature>
<feature type="signal peptide" evidence="2">
    <location>
        <begin position="1"/>
        <end position="22"/>
    </location>
</feature>
<dbReference type="EMBL" id="ML978180">
    <property type="protein sequence ID" value="KAF2031471.1"/>
    <property type="molecule type" value="Genomic_DNA"/>
</dbReference>
<evidence type="ECO:0000313" key="3">
    <source>
        <dbReference type="EMBL" id="KAF2031471.1"/>
    </source>
</evidence>
<keyword evidence="2" id="KW-0732">Signal</keyword>
<reference evidence="3" key="1">
    <citation type="journal article" date="2020" name="Stud. Mycol.">
        <title>101 Dothideomycetes genomes: a test case for predicting lifestyles and emergence of pathogens.</title>
        <authorList>
            <person name="Haridas S."/>
            <person name="Albert R."/>
            <person name="Binder M."/>
            <person name="Bloem J."/>
            <person name="Labutti K."/>
            <person name="Salamov A."/>
            <person name="Andreopoulos B."/>
            <person name="Baker S."/>
            <person name="Barry K."/>
            <person name="Bills G."/>
            <person name="Bluhm B."/>
            <person name="Cannon C."/>
            <person name="Castanera R."/>
            <person name="Culley D."/>
            <person name="Daum C."/>
            <person name="Ezra D."/>
            <person name="Gonzalez J."/>
            <person name="Henrissat B."/>
            <person name="Kuo A."/>
            <person name="Liang C."/>
            <person name="Lipzen A."/>
            <person name="Lutzoni F."/>
            <person name="Magnuson J."/>
            <person name="Mondo S."/>
            <person name="Nolan M."/>
            <person name="Ohm R."/>
            <person name="Pangilinan J."/>
            <person name="Park H.-J."/>
            <person name="Ramirez L."/>
            <person name="Alfaro M."/>
            <person name="Sun H."/>
            <person name="Tritt A."/>
            <person name="Yoshinaga Y."/>
            <person name="Zwiers L.-H."/>
            <person name="Turgeon B."/>
            <person name="Goodwin S."/>
            <person name="Spatafora J."/>
            <person name="Crous P."/>
            <person name="Grigoriev I."/>
        </authorList>
    </citation>
    <scope>NUCLEOTIDE SEQUENCE</scope>
    <source>
        <strain evidence="3">CBS 110217</strain>
    </source>
</reference>
<evidence type="ECO:0000313" key="4">
    <source>
        <dbReference type="Proteomes" id="UP000799777"/>
    </source>
</evidence>
<feature type="chain" id="PRO_5040448001" evidence="2">
    <location>
        <begin position="23"/>
        <end position="252"/>
    </location>
</feature>
<evidence type="ECO:0000256" key="1">
    <source>
        <dbReference type="SAM" id="MobiDB-lite"/>
    </source>
</evidence>
<name>A0A9P4LLF1_9PLEO</name>
<gene>
    <name evidence="3" type="ORF">EK21DRAFT_63105</name>
</gene>
<organism evidence="3 4">
    <name type="scientific">Setomelanomma holmii</name>
    <dbReference type="NCBI Taxonomy" id="210430"/>
    <lineage>
        <taxon>Eukaryota</taxon>
        <taxon>Fungi</taxon>
        <taxon>Dikarya</taxon>
        <taxon>Ascomycota</taxon>
        <taxon>Pezizomycotina</taxon>
        <taxon>Dothideomycetes</taxon>
        <taxon>Pleosporomycetidae</taxon>
        <taxon>Pleosporales</taxon>
        <taxon>Pleosporineae</taxon>
        <taxon>Phaeosphaeriaceae</taxon>
        <taxon>Setomelanomma</taxon>
    </lineage>
</organism>
<evidence type="ECO:0000256" key="2">
    <source>
        <dbReference type="SAM" id="SignalP"/>
    </source>
</evidence>
<dbReference type="OrthoDB" id="5391496at2759"/>
<sequence length="252" mass="27461">MPFPPTVLLPLTLPGLLQYVLTTQTGTASTTLVICSSRETFLRDLVQSLQDAQNGEKDGSLQDLATPTLHNLSTTRHVKLAFCASVQALLAYLTAYGRGGNAQMVERGQKARLILVNPIALHAPTPSFSAQGLSRTFAAAAEMALESGVSLQVVECQGSRRSVKQQGDEDVDLANRDGEEHGATWEAEAELEDTEKDPWEQEVSILNVSARRFTSNGGERAWAGRTVKAKRVAARWFYFQQLDTAQTREGQG</sequence>
<dbReference type="AlphaFoldDB" id="A0A9P4LLF1"/>
<comment type="caution">
    <text evidence="3">The sequence shown here is derived from an EMBL/GenBank/DDBJ whole genome shotgun (WGS) entry which is preliminary data.</text>
</comment>
<proteinExistence type="predicted"/>
<protein>
    <submittedName>
        <fullName evidence="3">Uncharacterized protein</fullName>
    </submittedName>
</protein>
<accession>A0A9P4LLF1</accession>